<sequence>MFIVNGVSGSSLHCINFGAATDAADESGKLETNTIEYIHKGDGVDTLDEVIRTEEVGQKLVYVTVQLTNASDEELRNILYKFSFIGLTEDEETYSYYFRQKEAKDEDWRIDKMATSSMGGFGEMQYNDISCEADKNHILVMQPGETATIHVARVVNEDELDKMYLVFTPIDGDLAFTPDTLVNGYVDIRQ</sequence>
<gene>
    <name evidence="1" type="ORF">IAB63_01210</name>
</gene>
<protein>
    <submittedName>
        <fullName evidence="1">Uncharacterized protein</fullName>
    </submittedName>
</protein>
<dbReference type="EMBL" id="DVLT01000006">
    <property type="protein sequence ID" value="HIU01857.1"/>
    <property type="molecule type" value="Genomic_DNA"/>
</dbReference>
<reference evidence="1" key="2">
    <citation type="journal article" date="2021" name="PeerJ">
        <title>Extensive microbial diversity within the chicken gut microbiome revealed by metagenomics and culture.</title>
        <authorList>
            <person name="Gilroy R."/>
            <person name="Ravi A."/>
            <person name="Getino M."/>
            <person name="Pursley I."/>
            <person name="Horton D.L."/>
            <person name="Alikhan N.F."/>
            <person name="Baker D."/>
            <person name="Gharbi K."/>
            <person name="Hall N."/>
            <person name="Watson M."/>
            <person name="Adriaenssens E.M."/>
            <person name="Foster-Nyarko E."/>
            <person name="Jarju S."/>
            <person name="Secka A."/>
            <person name="Antonio M."/>
            <person name="Oren A."/>
            <person name="Chaudhuri R.R."/>
            <person name="La Ragione R."/>
            <person name="Hildebrand F."/>
            <person name="Pallen M.J."/>
        </authorList>
    </citation>
    <scope>NUCLEOTIDE SEQUENCE</scope>
    <source>
        <strain evidence="1">CHK187-14744</strain>
    </source>
</reference>
<accession>A0A9D1HGN4</accession>
<proteinExistence type="predicted"/>
<organism evidence="1 2">
    <name type="scientific">Candidatus Onthocola gallistercoris</name>
    <dbReference type="NCBI Taxonomy" id="2840876"/>
    <lineage>
        <taxon>Bacteria</taxon>
        <taxon>Bacillati</taxon>
        <taxon>Bacillota</taxon>
        <taxon>Bacilli</taxon>
        <taxon>Candidatus Onthocola</taxon>
    </lineage>
</organism>
<name>A0A9D1HGN4_9FIRM</name>
<dbReference type="AlphaFoldDB" id="A0A9D1HGN4"/>
<reference evidence="1" key="1">
    <citation type="submission" date="2020-10" db="EMBL/GenBank/DDBJ databases">
        <authorList>
            <person name="Gilroy R."/>
        </authorList>
    </citation>
    <scope>NUCLEOTIDE SEQUENCE</scope>
    <source>
        <strain evidence="1">CHK187-14744</strain>
    </source>
</reference>
<evidence type="ECO:0000313" key="2">
    <source>
        <dbReference type="Proteomes" id="UP000824164"/>
    </source>
</evidence>
<dbReference type="Proteomes" id="UP000824164">
    <property type="component" value="Unassembled WGS sequence"/>
</dbReference>
<comment type="caution">
    <text evidence="1">The sequence shown here is derived from an EMBL/GenBank/DDBJ whole genome shotgun (WGS) entry which is preliminary data.</text>
</comment>
<evidence type="ECO:0000313" key="1">
    <source>
        <dbReference type="EMBL" id="HIU01857.1"/>
    </source>
</evidence>